<dbReference type="STRING" id="158898.SAMN04488548_10126"/>
<dbReference type="EMBL" id="FNLM01000020">
    <property type="protein sequence ID" value="SDT85525.1"/>
    <property type="molecule type" value="Genomic_DNA"/>
</dbReference>
<evidence type="ECO:0000313" key="4">
    <source>
        <dbReference type="EMBL" id="SDT85525.1"/>
    </source>
</evidence>
<dbReference type="EMBL" id="FNLM01000020">
    <property type="protein sequence ID" value="SDT85553.1"/>
    <property type="molecule type" value="Genomic_DNA"/>
</dbReference>
<proteinExistence type="predicted"/>
<evidence type="ECO:0000313" key="5">
    <source>
        <dbReference type="EMBL" id="SDT85553.1"/>
    </source>
</evidence>
<dbReference type="OrthoDB" id="5149333at2"/>
<dbReference type="EMBL" id="FNLM01000027">
    <property type="protein sequence ID" value="SDT89183.1"/>
    <property type="molecule type" value="Genomic_DNA"/>
</dbReference>
<sequence length="197" mass="21318">MPDYKGPLDYVDVATRIVEFRNQHPTGSLQQVRYEVLEVGGKSFLAFTAAAYRTPDDERPGIGTAWEPIPGPTSFTRDSEMQNAETAAWGRAIVAALAADTKKGVASSEEVRNRQQTPAQRAQRELAEAVTAAGMVTKEFAEWAMTTRNVDLKTAGIAVLVPLTREVQEKGKAIMSVPDHDAAQTTLADELGAQEAS</sequence>
<gene>
    <name evidence="2" type="ORF">SAMN04488548_10126</name>
    <name evidence="3" type="ORF">SAMN04488548_11826</name>
    <name evidence="4" type="ORF">SAMN04488548_12010</name>
    <name evidence="5" type="ORF">SAMN04488548_12019</name>
    <name evidence="6" type="ORF">SAMN04488548_12718</name>
</gene>
<organism evidence="6 7">
    <name type="scientific">Gordonia westfalica</name>
    <dbReference type="NCBI Taxonomy" id="158898"/>
    <lineage>
        <taxon>Bacteria</taxon>
        <taxon>Bacillati</taxon>
        <taxon>Actinomycetota</taxon>
        <taxon>Actinomycetes</taxon>
        <taxon>Mycobacteriales</taxon>
        <taxon>Gordoniaceae</taxon>
        <taxon>Gordonia</taxon>
    </lineage>
</organism>
<accession>A0A1H2E2A3</accession>
<dbReference type="Proteomes" id="UP000183180">
    <property type="component" value="Unassembled WGS sequence"/>
</dbReference>
<dbReference type="EMBL" id="FNLM01000001">
    <property type="protein sequence ID" value="SDT83706.1"/>
    <property type="molecule type" value="Genomic_DNA"/>
</dbReference>
<evidence type="ECO:0000256" key="1">
    <source>
        <dbReference type="SAM" id="MobiDB-lite"/>
    </source>
</evidence>
<dbReference type="EMBL" id="FNLM01000018">
    <property type="protein sequence ID" value="SDT85279.1"/>
    <property type="molecule type" value="Genomic_DNA"/>
</dbReference>
<feature type="region of interest" description="Disordered" evidence="1">
    <location>
        <begin position="175"/>
        <end position="197"/>
    </location>
</feature>
<evidence type="ECO:0000313" key="7">
    <source>
        <dbReference type="Proteomes" id="UP000183180"/>
    </source>
</evidence>
<protein>
    <submittedName>
        <fullName evidence="6">Uncharacterized protein</fullName>
    </submittedName>
</protein>
<evidence type="ECO:0000313" key="6">
    <source>
        <dbReference type="EMBL" id="SDT89183.1"/>
    </source>
</evidence>
<dbReference type="RefSeq" id="WP_074847833.1">
    <property type="nucleotide sequence ID" value="NZ_FNLM01000001.1"/>
</dbReference>
<evidence type="ECO:0000313" key="2">
    <source>
        <dbReference type="EMBL" id="SDT83706.1"/>
    </source>
</evidence>
<name>A0A1H2E2A3_9ACTN</name>
<evidence type="ECO:0000313" key="3">
    <source>
        <dbReference type="EMBL" id="SDT85279.1"/>
    </source>
</evidence>
<dbReference type="AlphaFoldDB" id="A0A1H2E2A3"/>
<reference evidence="6 7" key="1">
    <citation type="submission" date="2016-10" db="EMBL/GenBank/DDBJ databases">
        <authorList>
            <person name="de Groot N.N."/>
        </authorList>
    </citation>
    <scope>NUCLEOTIDE SEQUENCE [LARGE SCALE GENOMIC DNA]</scope>
    <source>
        <strain evidence="6 7">DSM 44215</strain>
    </source>
</reference>